<accession>Q9PBV9</accession>
<dbReference type="HOGENOM" id="CLU_3368140_0_0_6"/>
<sequence length="35" mass="4008">MFDCDELTDEAETLLFLKELVMEICNSIDLIAEVT</sequence>
<dbReference type="STRING" id="160492.XF_2026"/>
<evidence type="ECO:0000313" key="1">
    <source>
        <dbReference type="EMBL" id="AAF84828.1"/>
    </source>
</evidence>
<proteinExistence type="predicted"/>
<dbReference type="PIR" id="D82607">
    <property type="entry name" value="D82607"/>
</dbReference>
<dbReference type="EMBL" id="AE003849">
    <property type="protein sequence ID" value="AAF84828.1"/>
    <property type="molecule type" value="Genomic_DNA"/>
</dbReference>
<gene>
    <name evidence="1" type="ordered locus">XF_2026</name>
</gene>
<name>Q9PBV9_XYLFA</name>
<dbReference type="AlphaFoldDB" id="Q9PBV9"/>
<evidence type="ECO:0000313" key="2">
    <source>
        <dbReference type="Proteomes" id="UP000000812"/>
    </source>
</evidence>
<dbReference type="KEGG" id="xfa:XF_2026"/>
<organism evidence="1 2">
    <name type="scientific">Xylella fastidiosa (strain 9a5c)</name>
    <dbReference type="NCBI Taxonomy" id="160492"/>
    <lineage>
        <taxon>Bacteria</taxon>
        <taxon>Pseudomonadati</taxon>
        <taxon>Pseudomonadota</taxon>
        <taxon>Gammaproteobacteria</taxon>
        <taxon>Lysobacterales</taxon>
        <taxon>Lysobacteraceae</taxon>
        <taxon>Xylella</taxon>
    </lineage>
</organism>
<reference evidence="1 2" key="1">
    <citation type="journal article" date="2000" name="Nature">
        <title>The genome sequence of the plant pathogen Xylella fastidiosa.</title>
        <authorList>
            <person name="Simpson A.J."/>
            <person name="Reinach F.C."/>
            <person name="Arruda P."/>
            <person name="Abreu F.A."/>
            <person name="Acencio M."/>
            <person name="Alvarenga R."/>
            <person name="Alves L.M."/>
            <person name="Araya J.E."/>
            <person name="Baia G.S."/>
            <person name="Baptista C.S."/>
            <person name="Barros M.H."/>
            <person name="Bonaccorsi E.D."/>
            <person name="Bordin S."/>
            <person name="Bove J.M."/>
            <person name="Briones M.R."/>
            <person name="Bueno M.R."/>
            <person name="Camargo A.A."/>
            <person name="Camargo L.E."/>
            <person name="Carraro D.M."/>
            <person name="Carrer H."/>
            <person name="Colauto N.B."/>
            <person name="Colombo C."/>
            <person name="Costa F.F."/>
            <person name="Costa M.C."/>
            <person name="Costa-Neto C.M."/>
            <person name="Coutinho L.L."/>
            <person name="Cristofani M."/>
            <person name="Dias-Neto E."/>
            <person name="Docena C."/>
            <person name="El-Dorry H."/>
            <person name="Facincani A.P."/>
            <person name="Ferreira A.J."/>
            <person name="Ferreira V.C."/>
            <person name="Ferro J.A."/>
            <person name="Fraga J.S."/>
            <person name="Franca S.C."/>
            <person name="Franco M.C."/>
            <person name="Frohme M."/>
            <person name="Furlan L.R."/>
            <person name="Garnier M."/>
            <person name="Goldman G.H."/>
            <person name="Goldman M.H."/>
            <person name="Gomes S.L."/>
            <person name="Gruber A."/>
            <person name="Ho P.L."/>
            <person name="Hoheisel J.D."/>
            <person name="Junqueira M.L."/>
            <person name="Kemper E.L."/>
            <person name="Kitajima J.P."/>
            <person name="Krieger J.E."/>
            <person name="Kuramae E.E."/>
            <person name="Laigret F."/>
            <person name="Lambais M.R."/>
            <person name="Leite L.C."/>
            <person name="Lemos E.G."/>
            <person name="Lemos M.V."/>
            <person name="Lopes S.A."/>
            <person name="Lopes C.R."/>
            <person name="Machado J.A."/>
            <person name="Machado M.A."/>
            <person name="Madeira A.M."/>
            <person name="Madeira H.M."/>
            <person name="Marino C.L."/>
            <person name="Marques M.V."/>
            <person name="Martins E.A."/>
            <person name="Martins E.M."/>
            <person name="Matsukuma A.Y."/>
            <person name="Menck C.F."/>
            <person name="Miracca E.C."/>
            <person name="Miyaki C.Y."/>
            <person name="Monteriro-Vitorello C.B."/>
            <person name="Moon D.H."/>
            <person name="Nagai M.A."/>
            <person name="Nascimento A.L."/>
            <person name="Netto L.E."/>
            <person name="Nhani A.Jr."/>
            <person name="Nobrega F.G."/>
            <person name="Nunes L.R."/>
            <person name="Oliveira M.A."/>
            <person name="de Oliveira M.C."/>
            <person name="de Oliveira R.C."/>
            <person name="Palmieri D.A."/>
            <person name="Paris A."/>
            <person name="Peixoto B.R."/>
            <person name="Pereira G.A."/>
            <person name="Pereira H.A.Jr."/>
            <person name="Pesquero J.B."/>
            <person name="Quaggio R.B."/>
            <person name="Roberto P.G."/>
            <person name="Rodrigues V."/>
            <person name="de M Rosa A.J."/>
            <person name="de Rosa V.E.Jr."/>
            <person name="de Sa R.G."/>
            <person name="Santelli R.V."/>
            <person name="Sawasaki H.E."/>
            <person name="da Silva A.C."/>
            <person name="da Silva A.M."/>
            <person name="da Silva F.R."/>
            <person name="da Silva W.A.Jr."/>
            <person name="da Silveira J.F."/>
            <person name="Silvestri M.L."/>
            <person name="Siqueira W.J."/>
            <person name="de Souza A.A."/>
            <person name="de Souza A.P."/>
            <person name="Terenzi M.F."/>
            <person name="Truffi D."/>
            <person name="Tsai S.M."/>
            <person name="Tsuhako M.H."/>
            <person name="Vallada H."/>
            <person name="Van Sluys M.A."/>
            <person name="Verjovski-Almeida S."/>
            <person name="Vettore A.L."/>
            <person name="Zago M.A."/>
            <person name="Zatz M."/>
            <person name="Meidanis J."/>
            <person name="Setubal J.C."/>
        </authorList>
    </citation>
    <scope>NUCLEOTIDE SEQUENCE [LARGE SCALE GENOMIC DNA]</scope>
    <source>
        <strain evidence="1 2">9a5c</strain>
    </source>
</reference>
<protein>
    <submittedName>
        <fullName evidence="1">Uncharacterized protein</fullName>
    </submittedName>
</protein>
<dbReference type="Proteomes" id="UP000000812">
    <property type="component" value="Chromosome"/>
</dbReference>